<reference evidence="1" key="1">
    <citation type="journal article" date="2021" name="Open Biol.">
        <title>Shared evolutionary footprints suggest mitochondrial oxidative damage underlies multiple complex I losses in fungi.</title>
        <authorList>
            <person name="Schikora-Tamarit M.A."/>
            <person name="Marcet-Houben M."/>
            <person name="Nosek J."/>
            <person name="Gabaldon T."/>
        </authorList>
    </citation>
    <scope>NUCLEOTIDE SEQUENCE</scope>
    <source>
        <strain evidence="1">CBS2887</strain>
    </source>
</reference>
<evidence type="ECO:0000313" key="2">
    <source>
        <dbReference type="Proteomes" id="UP000774326"/>
    </source>
</evidence>
<comment type="caution">
    <text evidence="1">The sequence shown here is derived from an EMBL/GenBank/DDBJ whole genome shotgun (WGS) entry which is preliminary data.</text>
</comment>
<dbReference type="EMBL" id="JAEUBG010001492">
    <property type="protein sequence ID" value="KAH3686259.1"/>
    <property type="molecule type" value="Genomic_DNA"/>
</dbReference>
<name>A0A9P8QB74_WICPI</name>
<accession>A0A9P8QB74</accession>
<dbReference type="Proteomes" id="UP000774326">
    <property type="component" value="Unassembled WGS sequence"/>
</dbReference>
<dbReference type="AlphaFoldDB" id="A0A9P8QB74"/>
<protein>
    <submittedName>
        <fullName evidence="1">Uncharacterized protein</fullName>
    </submittedName>
</protein>
<reference evidence="1" key="2">
    <citation type="submission" date="2021-01" db="EMBL/GenBank/DDBJ databases">
        <authorList>
            <person name="Schikora-Tamarit M.A."/>
        </authorList>
    </citation>
    <scope>NUCLEOTIDE SEQUENCE</scope>
    <source>
        <strain evidence="1">CBS2887</strain>
    </source>
</reference>
<keyword evidence="2" id="KW-1185">Reference proteome</keyword>
<proteinExistence type="predicted"/>
<sequence length="246" mass="27982">MDLLMLERDHEIFSMNWFFKNFKSMMLSSWSSLLSYLELILSKRLEAVSASKDPSKRMSSCELSLRSSWCEQRLGGQIVVVQVDPNKVGKPRQVFLQVGQDPREDRRKVAQVQELQVWQLGQGLHKQGSVLHVCQVGGIDRDDLQIAEVQHSSGQRLDVVAQIVVPQIQTFHGLIGFLHEITEDERLFQAEITLGQPQLPGLQVHSVFQNLLEHRQIAAKLDTVQHQLIDTAPQLDGLDKEIPIHL</sequence>
<gene>
    <name evidence="1" type="ORF">WICPIJ_002756</name>
</gene>
<evidence type="ECO:0000313" key="1">
    <source>
        <dbReference type="EMBL" id="KAH3686259.1"/>
    </source>
</evidence>
<organism evidence="1 2">
    <name type="scientific">Wickerhamomyces pijperi</name>
    <name type="common">Yeast</name>
    <name type="synonym">Pichia pijperi</name>
    <dbReference type="NCBI Taxonomy" id="599730"/>
    <lineage>
        <taxon>Eukaryota</taxon>
        <taxon>Fungi</taxon>
        <taxon>Dikarya</taxon>
        <taxon>Ascomycota</taxon>
        <taxon>Saccharomycotina</taxon>
        <taxon>Saccharomycetes</taxon>
        <taxon>Phaffomycetales</taxon>
        <taxon>Wickerhamomycetaceae</taxon>
        <taxon>Wickerhamomyces</taxon>
    </lineage>
</organism>